<keyword evidence="2" id="KW-0862">Zinc</keyword>
<proteinExistence type="predicted"/>
<protein>
    <recommendedName>
        <fullName evidence="4">alcohol dehydrogenase (NADP(+))</fullName>
        <ecNumber evidence="4">1.1.1.2</ecNumber>
    </recommendedName>
</protein>
<dbReference type="EMBL" id="BOQM01000058">
    <property type="protein sequence ID" value="GIM88045.1"/>
    <property type="molecule type" value="Genomic_DNA"/>
</dbReference>
<comment type="catalytic activity">
    <reaction evidence="5">
        <text>a primary alcohol + NADP(+) = an aldehyde + NADPH + H(+)</text>
        <dbReference type="Rhea" id="RHEA:15937"/>
        <dbReference type="ChEBI" id="CHEBI:15378"/>
        <dbReference type="ChEBI" id="CHEBI:15734"/>
        <dbReference type="ChEBI" id="CHEBI:17478"/>
        <dbReference type="ChEBI" id="CHEBI:57783"/>
        <dbReference type="ChEBI" id="CHEBI:58349"/>
        <dbReference type="EC" id="1.1.1.2"/>
    </reaction>
</comment>
<dbReference type="InterPro" id="IPR011032">
    <property type="entry name" value="GroES-like_sf"/>
</dbReference>
<dbReference type="PANTHER" id="PTHR42683">
    <property type="entry name" value="ALDEHYDE REDUCTASE"/>
    <property type="match status" value="1"/>
</dbReference>
<evidence type="ECO:0000256" key="3">
    <source>
        <dbReference type="ARBA" id="ARBA00023002"/>
    </source>
</evidence>
<evidence type="ECO:0000256" key="1">
    <source>
        <dbReference type="ARBA" id="ARBA00022723"/>
    </source>
</evidence>
<dbReference type="InterPro" id="IPR047109">
    <property type="entry name" value="CAD-like"/>
</dbReference>
<dbReference type="Proteomes" id="UP000677457">
    <property type="component" value="Unassembled WGS sequence"/>
</dbReference>
<evidence type="ECO:0000259" key="6">
    <source>
        <dbReference type="Pfam" id="PF08240"/>
    </source>
</evidence>
<organism evidence="7 8">
    <name type="scientific">Salinispora arenicola</name>
    <dbReference type="NCBI Taxonomy" id="168697"/>
    <lineage>
        <taxon>Bacteria</taxon>
        <taxon>Bacillati</taxon>
        <taxon>Actinomycetota</taxon>
        <taxon>Actinomycetes</taxon>
        <taxon>Micromonosporales</taxon>
        <taxon>Micromonosporaceae</taxon>
        <taxon>Salinispora</taxon>
    </lineage>
</organism>
<gene>
    <name evidence="7" type="ORF">Sar04_47810</name>
</gene>
<evidence type="ECO:0000313" key="8">
    <source>
        <dbReference type="Proteomes" id="UP000677457"/>
    </source>
</evidence>
<dbReference type="PROSITE" id="PS00059">
    <property type="entry name" value="ADH_ZINC"/>
    <property type="match status" value="1"/>
</dbReference>
<dbReference type="SUPFAM" id="SSF50129">
    <property type="entry name" value="GroES-like"/>
    <property type="match status" value="1"/>
</dbReference>
<reference evidence="7 8" key="1">
    <citation type="submission" date="2021-03" db="EMBL/GenBank/DDBJ databases">
        <title>Whole genome shotgun sequence of Salinispora arenicola NBRC 105043.</title>
        <authorList>
            <person name="Komaki H."/>
            <person name="Tamura T."/>
        </authorList>
    </citation>
    <scope>NUCLEOTIDE SEQUENCE [LARGE SCALE GENOMIC DNA]</scope>
    <source>
        <strain evidence="7 8">NBRC 105043</strain>
    </source>
</reference>
<dbReference type="Pfam" id="PF08240">
    <property type="entry name" value="ADH_N"/>
    <property type="match status" value="1"/>
</dbReference>
<keyword evidence="1" id="KW-0479">Metal-binding</keyword>
<name>A0ABQ4JYQ0_SALAC</name>
<accession>A0ABQ4JYQ0</accession>
<keyword evidence="3" id="KW-0560">Oxidoreductase</keyword>
<comment type="caution">
    <text evidence="7">The sequence shown here is derived from an EMBL/GenBank/DDBJ whole genome shotgun (WGS) entry which is preliminary data.</text>
</comment>
<evidence type="ECO:0000256" key="2">
    <source>
        <dbReference type="ARBA" id="ARBA00022833"/>
    </source>
</evidence>
<evidence type="ECO:0000256" key="5">
    <source>
        <dbReference type="ARBA" id="ARBA00048262"/>
    </source>
</evidence>
<feature type="domain" description="Alcohol dehydrogenase-like N-terminal" evidence="6">
    <location>
        <begin position="4"/>
        <end position="87"/>
    </location>
</feature>
<keyword evidence="8" id="KW-1185">Reference proteome</keyword>
<evidence type="ECO:0000256" key="4">
    <source>
        <dbReference type="ARBA" id="ARBA00024074"/>
    </source>
</evidence>
<dbReference type="InterPro" id="IPR013154">
    <property type="entry name" value="ADH-like_N"/>
</dbReference>
<dbReference type="InterPro" id="IPR002328">
    <property type="entry name" value="ADH_Zn_CS"/>
</dbReference>
<dbReference type="Gene3D" id="3.90.180.10">
    <property type="entry name" value="Medium-chain alcohol dehydrogenases, catalytic domain"/>
    <property type="match status" value="1"/>
</dbReference>
<dbReference type="Gene3D" id="3.40.50.720">
    <property type="entry name" value="NAD(P)-binding Rossmann-like Domain"/>
    <property type="match status" value="1"/>
</dbReference>
<evidence type="ECO:0000313" key="7">
    <source>
        <dbReference type="EMBL" id="GIM88045.1"/>
    </source>
</evidence>
<sequence length="121" mass="12643">MGKRNFPLVPGHEITGVVAAVGTEVTKHQVGDLVSVGCMVNSCRRCASCRAGEEQYCAGGAPVNVDAYLSLLGTGGTMVMNVGLPAERTSLSAFSLVLGRKNLVGSLYGHFTDPGNARFLR</sequence>
<dbReference type="EC" id="1.1.1.2" evidence="4"/>